<dbReference type="CDD" id="cd07078">
    <property type="entry name" value="ALDH"/>
    <property type="match status" value="1"/>
</dbReference>
<evidence type="ECO:0000256" key="2">
    <source>
        <dbReference type="ARBA" id="ARBA00023002"/>
    </source>
</evidence>
<dbReference type="EMBL" id="JADGKB010000276">
    <property type="protein sequence ID" value="KAJ3250323.1"/>
    <property type="molecule type" value="Genomic_DNA"/>
</dbReference>
<feature type="non-terminal residue" evidence="6">
    <location>
        <position position="258"/>
    </location>
</feature>
<keyword evidence="2 4" id="KW-0560">Oxidoreductase</keyword>
<organism evidence="6 7">
    <name type="scientific">Boothiomyces macroporosus</name>
    <dbReference type="NCBI Taxonomy" id="261099"/>
    <lineage>
        <taxon>Eukaryota</taxon>
        <taxon>Fungi</taxon>
        <taxon>Fungi incertae sedis</taxon>
        <taxon>Chytridiomycota</taxon>
        <taxon>Chytridiomycota incertae sedis</taxon>
        <taxon>Chytridiomycetes</taxon>
        <taxon>Rhizophydiales</taxon>
        <taxon>Terramycetaceae</taxon>
        <taxon>Boothiomyces</taxon>
    </lineage>
</organism>
<name>A0AAD5Y286_9FUNG</name>
<dbReference type="InterPro" id="IPR016160">
    <property type="entry name" value="Ald_DH_CS_CYS"/>
</dbReference>
<dbReference type="GO" id="GO:0016620">
    <property type="term" value="F:oxidoreductase activity, acting on the aldehyde or oxo group of donors, NAD or NADP as acceptor"/>
    <property type="evidence" value="ECO:0007669"/>
    <property type="project" value="InterPro"/>
</dbReference>
<dbReference type="Pfam" id="PF00171">
    <property type="entry name" value="Aldedh"/>
    <property type="match status" value="1"/>
</dbReference>
<gene>
    <name evidence="6" type="ORF">HK103_003631</name>
</gene>
<accession>A0AAD5Y286</accession>
<dbReference type="InterPro" id="IPR016161">
    <property type="entry name" value="Ald_DH/histidinol_DH"/>
</dbReference>
<dbReference type="PROSITE" id="PS00070">
    <property type="entry name" value="ALDEHYDE_DEHYDR_CYS"/>
    <property type="match status" value="1"/>
</dbReference>
<evidence type="ECO:0000256" key="4">
    <source>
        <dbReference type="RuleBase" id="RU003345"/>
    </source>
</evidence>
<comment type="caution">
    <text evidence="6">The sequence shown here is derived from an EMBL/GenBank/DDBJ whole genome shotgun (WGS) entry which is preliminary data.</text>
</comment>
<reference evidence="6" key="1">
    <citation type="submission" date="2020-05" db="EMBL/GenBank/DDBJ databases">
        <title>Phylogenomic resolution of chytrid fungi.</title>
        <authorList>
            <person name="Stajich J.E."/>
            <person name="Amses K."/>
            <person name="Simmons R."/>
            <person name="Seto K."/>
            <person name="Myers J."/>
            <person name="Bonds A."/>
            <person name="Quandt C.A."/>
            <person name="Barry K."/>
            <person name="Liu P."/>
            <person name="Grigoriev I."/>
            <person name="Longcore J.E."/>
            <person name="James T.Y."/>
        </authorList>
    </citation>
    <scope>NUCLEOTIDE SEQUENCE</scope>
    <source>
        <strain evidence="6">PLAUS21</strain>
    </source>
</reference>
<dbReference type="PANTHER" id="PTHR11699">
    <property type="entry name" value="ALDEHYDE DEHYDROGENASE-RELATED"/>
    <property type="match status" value="1"/>
</dbReference>
<dbReference type="InterPro" id="IPR029510">
    <property type="entry name" value="Ald_DH_CS_GLU"/>
</dbReference>
<evidence type="ECO:0000256" key="1">
    <source>
        <dbReference type="ARBA" id="ARBA00009986"/>
    </source>
</evidence>
<evidence type="ECO:0000256" key="3">
    <source>
        <dbReference type="PROSITE-ProRule" id="PRU10007"/>
    </source>
</evidence>
<dbReference type="Gene3D" id="3.40.309.10">
    <property type="entry name" value="Aldehyde Dehydrogenase, Chain A, domain 2"/>
    <property type="match status" value="1"/>
</dbReference>
<dbReference type="AlphaFoldDB" id="A0AAD5Y286"/>
<evidence type="ECO:0000313" key="6">
    <source>
        <dbReference type="EMBL" id="KAJ3250323.1"/>
    </source>
</evidence>
<dbReference type="PROSITE" id="PS00687">
    <property type="entry name" value="ALDEHYDE_DEHYDR_GLU"/>
    <property type="match status" value="1"/>
</dbReference>
<evidence type="ECO:0000259" key="5">
    <source>
        <dbReference type="Pfam" id="PF00171"/>
    </source>
</evidence>
<keyword evidence="7" id="KW-1185">Reference proteome</keyword>
<comment type="similarity">
    <text evidence="1 4">Belongs to the aldehyde dehydrogenase family.</text>
</comment>
<feature type="domain" description="Aldehyde dehydrogenase" evidence="5">
    <location>
        <begin position="5"/>
        <end position="257"/>
    </location>
</feature>
<sequence length="258" mass="28364">MLTRDLLAKIRDKIRDNFSHFAKLEASYGKPITQAKWDVEASIQVFDYYSQLDITNEHVKNVEIKNFPIGAVGLITSFNYPLLLTSWKLAPALLAGNTVVLKPSEKTPLSDLFLADLLKSDLPSGAFNVLLGDGTVGKAITSHPDIGMISFTGSSKVGKSIALDCAKRLIPYTLELGGKNAAIVFDGDIEKITDDIITGAFSNMGQNCCGISRLFIKREIYQDVLNVLLKKAKRLVIGDPFDDRTYIGPLVDDYAFKN</sequence>
<evidence type="ECO:0000313" key="7">
    <source>
        <dbReference type="Proteomes" id="UP001210925"/>
    </source>
</evidence>
<protein>
    <recommendedName>
        <fullName evidence="5">Aldehyde dehydrogenase domain-containing protein</fullName>
    </recommendedName>
</protein>
<dbReference type="SUPFAM" id="SSF53720">
    <property type="entry name" value="ALDH-like"/>
    <property type="match status" value="1"/>
</dbReference>
<dbReference type="InterPro" id="IPR015590">
    <property type="entry name" value="Aldehyde_DH_dom"/>
</dbReference>
<dbReference type="Proteomes" id="UP001210925">
    <property type="component" value="Unassembled WGS sequence"/>
</dbReference>
<dbReference type="InterPro" id="IPR016163">
    <property type="entry name" value="Ald_DH_C"/>
</dbReference>
<proteinExistence type="inferred from homology"/>
<dbReference type="InterPro" id="IPR016162">
    <property type="entry name" value="Ald_DH_N"/>
</dbReference>
<dbReference type="Gene3D" id="3.40.605.10">
    <property type="entry name" value="Aldehyde Dehydrogenase, Chain A, domain 1"/>
    <property type="match status" value="1"/>
</dbReference>
<feature type="active site" evidence="3">
    <location>
        <position position="175"/>
    </location>
</feature>